<comment type="similarity">
    <text evidence="1">Belongs to the LytR/CpsA/Psr (LCP) family.</text>
</comment>
<keyword evidence="6" id="KW-1185">Reference proteome</keyword>
<dbReference type="PANTHER" id="PTHR33392">
    <property type="entry name" value="POLYISOPRENYL-TEICHOIC ACID--PEPTIDOGLYCAN TEICHOIC ACID TRANSFERASE TAGU"/>
    <property type="match status" value="1"/>
</dbReference>
<dbReference type="Pfam" id="PF03816">
    <property type="entry name" value="LytR_cpsA_psr"/>
    <property type="match status" value="1"/>
</dbReference>
<comment type="caution">
    <text evidence="5">The sequence shown here is derived from an EMBL/GenBank/DDBJ whole genome shotgun (WGS) entry which is preliminary data.</text>
</comment>
<dbReference type="Proteomes" id="UP000462152">
    <property type="component" value="Unassembled WGS sequence"/>
</dbReference>
<evidence type="ECO:0000256" key="1">
    <source>
        <dbReference type="ARBA" id="ARBA00006068"/>
    </source>
</evidence>
<dbReference type="InterPro" id="IPR004474">
    <property type="entry name" value="LytR_CpsA_psr"/>
</dbReference>
<gene>
    <name evidence="5" type="ORF">GMA10_03610</name>
</gene>
<dbReference type="NCBIfam" id="TIGR00350">
    <property type="entry name" value="lytR_cpsA_psr"/>
    <property type="match status" value="1"/>
</dbReference>
<name>A0A7K1LGS9_9MICC</name>
<protein>
    <submittedName>
        <fullName evidence="5">LytR family transcriptional regulator</fullName>
    </submittedName>
</protein>
<accession>A0A7K1LGS9</accession>
<feature type="region of interest" description="Disordered" evidence="2">
    <location>
        <begin position="1"/>
        <end position="23"/>
    </location>
</feature>
<sequence length="341" mass="37164">MSLSNDLMDHEEQPRPRRRKKRRKGLVAMGIAGSLLLVAVIAVGAYFANLAHNFDAGTQKFSNALPNDDDRPAETGAYNVLLLGSDSRKGEKDEADVSGERADTIMLLHVPDDGGQAYIISIMRDTWVDIPGHGQAKINAALDLGGVPLEVRTIENMLDTRIDNVAGINFEGFRDLTNALGGVTVDVPVGFTNGDGETFEQGPQKMDGDRALTFVRERYSFTDGDYQRVRDQRAYMRGVLKEIGSPQTLANPAKVNDLVKKFSPFMQVDDSLSSTRAAKIAMKMGPNGLRNMKMMTLPNSGTGWSPDGQSIVNLDQDSVDKLGKAMKDGTMEDYSKSVGTD</sequence>
<proteinExistence type="inferred from homology"/>
<organism evidence="5 6">
    <name type="scientific">Rothia koreensis</name>
    <dbReference type="NCBI Taxonomy" id="592378"/>
    <lineage>
        <taxon>Bacteria</taxon>
        <taxon>Bacillati</taxon>
        <taxon>Actinomycetota</taxon>
        <taxon>Actinomycetes</taxon>
        <taxon>Micrococcales</taxon>
        <taxon>Micrococcaceae</taxon>
        <taxon>Rothia</taxon>
    </lineage>
</organism>
<dbReference type="Gene3D" id="3.40.630.190">
    <property type="entry name" value="LCP protein"/>
    <property type="match status" value="1"/>
</dbReference>
<dbReference type="PANTHER" id="PTHR33392:SF6">
    <property type="entry name" value="POLYISOPRENYL-TEICHOIC ACID--PEPTIDOGLYCAN TEICHOIC ACID TRANSFERASE TAGU"/>
    <property type="match status" value="1"/>
</dbReference>
<dbReference type="EMBL" id="WOGT01000001">
    <property type="protein sequence ID" value="MUN54310.1"/>
    <property type="molecule type" value="Genomic_DNA"/>
</dbReference>
<feature type="domain" description="Cell envelope-related transcriptional attenuator" evidence="4">
    <location>
        <begin position="101"/>
        <end position="243"/>
    </location>
</feature>
<dbReference type="OrthoDB" id="9782542at2"/>
<dbReference type="AlphaFoldDB" id="A0A7K1LGS9"/>
<dbReference type="InterPro" id="IPR050922">
    <property type="entry name" value="LytR/CpsA/Psr_CW_biosynth"/>
</dbReference>
<evidence type="ECO:0000259" key="4">
    <source>
        <dbReference type="Pfam" id="PF03816"/>
    </source>
</evidence>
<evidence type="ECO:0000313" key="5">
    <source>
        <dbReference type="EMBL" id="MUN54310.1"/>
    </source>
</evidence>
<evidence type="ECO:0000313" key="6">
    <source>
        <dbReference type="Proteomes" id="UP000462152"/>
    </source>
</evidence>
<keyword evidence="3" id="KW-1133">Transmembrane helix</keyword>
<evidence type="ECO:0000256" key="2">
    <source>
        <dbReference type="SAM" id="MobiDB-lite"/>
    </source>
</evidence>
<feature type="transmembrane region" description="Helical" evidence="3">
    <location>
        <begin position="25"/>
        <end position="48"/>
    </location>
</feature>
<keyword evidence="3" id="KW-0812">Transmembrane</keyword>
<reference evidence="5 6" key="1">
    <citation type="submission" date="2019-12" db="EMBL/GenBank/DDBJ databases">
        <authorList>
            <person name="Li J."/>
            <person name="Shi Y."/>
            <person name="Xu G."/>
            <person name="Xiao D."/>
            <person name="Ran X."/>
        </authorList>
    </citation>
    <scope>NUCLEOTIDE SEQUENCE [LARGE SCALE GENOMIC DNA]</scope>
    <source>
        <strain evidence="5 6">JCM 15915</strain>
    </source>
</reference>
<dbReference type="RefSeq" id="WP_129314362.1">
    <property type="nucleotide sequence ID" value="NZ_JBFCQO010000001.1"/>
</dbReference>
<keyword evidence="3" id="KW-0472">Membrane</keyword>
<evidence type="ECO:0000256" key="3">
    <source>
        <dbReference type="SAM" id="Phobius"/>
    </source>
</evidence>